<evidence type="ECO:0000256" key="5">
    <source>
        <dbReference type="ARBA" id="ARBA00031449"/>
    </source>
</evidence>
<keyword evidence="8" id="KW-1185">Reference proteome</keyword>
<dbReference type="GO" id="GO:0070497">
    <property type="term" value="F:6-carboxytetrahydropterin synthase activity"/>
    <property type="evidence" value="ECO:0007669"/>
    <property type="project" value="UniProtKB-EC"/>
</dbReference>
<evidence type="ECO:0000256" key="3">
    <source>
        <dbReference type="ARBA" id="ARBA00012982"/>
    </source>
</evidence>
<reference evidence="7 8" key="1">
    <citation type="submission" date="2013-04" db="EMBL/GenBank/DDBJ databases">
        <title>Oceanococcus atlanticus 22II-S10r2 Genome Sequencing.</title>
        <authorList>
            <person name="Lai Q."/>
            <person name="Li G."/>
            <person name="Shao Z."/>
        </authorList>
    </citation>
    <scope>NUCLEOTIDE SEQUENCE [LARGE SCALE GENOMIC DNA]</scope>
    <source>
        <strain evidence="7 8">22II-S10r2</strain>
    </source>
</reference>
<evidence type="ECO:0000313" key="8">
    <source>
        <dbReference type="Proteomes" id="UP000192342"/>
    </source>
</evidence>
<evidence type="ECO:0000256" key="1">
    <source>
        <dbReference type="ARBA" id="ARBA00005061"/>
    </source>
</evidence>
<comment type="caution">
    <text evidence="7">The sequence shown here is derived from an EMBL/GenBank/DDBJ whole genome shotgun (WGS) entry which is preliminary data.</text>
</comment>
<protein>
    <recommendedName>
        <fullName evidence="4">6-carboxy-5,6,7,8-tetrahydropterin synthase</fullName>
        <ecNumber evidence="3">4.1.2.50</ecNumber>
    </recommendedName>
    <alternativeName>
        <fullName evidence="5">Queuosine biosynthesis protein QueD</fullName>
    </alternativeName>
</protein>
<dbReference type="OrthoDB" id="9804698at2"/>
<dbReference type="EMBL" id="AQQV01000001">
    <property type="protein sequence ID" value="ORE88589.1"/>
    <property type="molecule type" value="Genomic_DNA"/>
</dbReference>
<comment type="pathway">
    <text evidence="1">Purine metabolism; 7-cyano-7-deazaguanine biosynthesis.</text>
</comment>
<dbReference type="Gene3D" id="3.30.479.10">
    <property type="entry name" value="6-pyruvoyl tetrahydropterin synthase/QueD"/>
    <property type="match status" value="2"/>
</dbReference>
<dbReference type="InterPro" id="IPR038418">
    <property type="entry name" value="6-PTP_synth/QueD_sf"/>
</dbReference>
<dbReference type="InterPro" id="IPR007115">
    <property type="entry name" value="6-PTP_synth/QueD"/>
</dbReference>
<evidence type="ECO:0000256" key="4">
    <source>
        <dbReference type="ARBA" id="ARBA00018141"/>
    </source>
</evidence>
<proteinExistence type="inferred from homology"/>
<evidence type="ECO:0000256" key="2">
    <source>
        <dbReference type="ARBA" id="ARBA00008900"/>
    </source>
</evidence>
<dbReference type="Proteomes" id="UP000192342">
    <property type="component" value="Unassembled WGS sequence"/>
</dbReference>
<sequence>MKLETRLFIADFTHLDCAWFDPLQGLIGESWRVDAELAGELADNGMLCDFGVVKSVLKQALDEQIDHRLLLNAAQAAELHNQSGHSTISLRNAASEEWHYRAPSSSFALLDTPTIDAGHLAATLAAPLRALLPDNITHLNLTLSPAHHQGPYRYCHGLRQHSGNCQRMAHGHRARLDIQVDGERHHQLETDWQQRFDGRYIGSEEHLSISGSRHRYAYQASQGAFELELPQNRSCPIEAEPTVEHITAHMARAIARQLPGRRIECRAFEGIGKGAHSCAELKPRP</sequence>
<dbReference type="EC" id="4.1.2.50" evidence="3"/>
<comment type="similarity">
    <text evidence="2">Belongs to the PTPS family. QueD subfamily.</text>
</comment>
<name>A0A1Y1SHC1_9GAMM</name>
<dbReference type="AlphaFoldDB" id="A0A1Y1SHC1"/>
<comment type="catalytic activity">
    <reaction evidence="6">
        <text>7,8-dihydroneopterin 3'-triphosphate + H2O = 6-carboxy-5,6,7,8-tetrahydropterin + triphosphate + acetaldehyde + 2 H(+)</text>
        <dbReference type="Rhea" id="RHEA:27966"/>
        <dbReference type="ChEBI" id="CHEBI:15343"/>
        <dbReference type="ChEBI" id="CHEBI:15377"/>
        <dbReference type="ChEBI" id="CHEBI:15378"/>
        <dbReference type="ChEBI" id="CHEBI:18036"/>
        <dbReference type="ChEBI" id="CHEBI:58462"/>
        <dbReference type="ChEBI" id="CHEBI:61032"/>
        <dbReference type="EC" id="4.1.2.50"/>
    </reaction>
</comment>
<evidence type="ECO:0000313" key="7">
    <source>
        <dbReference type="EMBL" id="ORE88589.1"/>
    </source>
</evidence>
<gene>
    <name evidence="7" type="ORF">ATO7_01900</name>
</gene>
<dbReference type="SUPFAM" id="SSF55620">
    <property type="entry name" value="Tetrahydrobiopterin biosynthesis enzymes-like"/>
    <property type="match status" value="2"/>
</dbReference>
<dbReference type="Pfam" id="PF01242">
    <property type="entry name" value="PTPS"/>
    <property type="match status" value="2"/>
</dbReference>
<dbReference type="UniPathway" id="UPA00391"/>
<organism evidence="7 8">
    <name type="scientific">Oceanococcus atlanticus</name>
    <dbReference type="NCBI Taxonomy" id="1317117"/>
    <lineage>
        <taxon>Bacteria</taxon>
        <taxon>Pseudomonadati</taxon>
        <taxon>Pseudomonadota</taxon>
        <taxon>Gammaproteobacteria</taxon>
        <taxon>Chromatiales</taxon>
        <taxon>Oceanococcaceae</taxon>
        <taxon>Oceanococcus</taxon>
    </lineage>
</organism>
<evidence type="ECO:0000256" key="6">
    <source>
        <dbReference type="ARBA" id="ARBA00048807"/>
    </source>
</evidence>
<accession>A0A1Y1SHC1</accession>
<dbReference type="RefSeq" id="WP_158522995.1">
    <property type="nucleotide sequence ID" value="NZ_AQQV01000001.1"/>
</dbReference>
<dbReference type="STRING" id="1317117.ATO7_01900"/>